<dbReference type="GO" id="GO:0015288">
    <property type="term" value="F:porin activity"/>
    <property type="evidence" value="ECO:0007669"/>
    <property type="project" value="TreeGrafter"/>
</dbReference>
<dbReference type="SUPFAM" id="SSF56954">
    <property type="entry name" value="Outer membrane efflux proteins (OEP)"/>
    <property type="match status" value="1"/>
</dbReference>
<comment type="subcellular location">
    <subcellularLocation>
        <location evidence="1">Cell outer membrane</location>
    </subcellularLocation>
</comment>
<dbReference type="PANTHER" id="PTHR30026:SF21">
    <property type="entry name" value="SLR1270 PROTEIN"/>
    <property type="match status" value="1"/>
</dbReference>
<comment type="similarity">
    <text evidence="2">Belongs to the outer membrane factor (OMF) (TC 1.B.17) family.</text>
</comment>
<evidence type="ECO:0000256" key="6">
    <source>
        <dbReference type="ARBA" id="ARBA00023136"/>
    </source>
</evidence>
<dbReference type="AlphaFoldDB" id="A0A1D8IQ82"/>
<name>A0A1D8IQ82_9GAMM</name>
<dbReference type="RefSeq" id="WP_070078956.1">
    <property type="nucleotide sequence ID" value="NZ_CP017415.1"/>
</dbReference>
<keyword evidence="8" id="KW-0732">Signal</keyword>
<keyword evidence="5" id="KW-0812">Transmembrane</keyword>
<dbReference type="Pfam" id="PF02321">
    <property type="entry name" value="OEP"/>
    <property type="match status" value="2"/>
</dbReference>
<keyword evidence="10" id="KW-1185">Reference proteome</keyword>
<feature type="chain" id="PRO_5009108362" description="Transporter" evidence="8">
    <location>
        <begin position="32"/>
        <end position="483"/>
    </location>
</feature>
<evidence type="ECO:0000256" key="1">
    <source>
        <dbReference type="ARBA" id="ARBA00004442"/>
    </source>
</evidence>
<organism evidence="9 10">
    <name type="scientific">Acidihalobacter yilgarnensis</name>
    <dbReference type="NCBI Taxonomy" id="2819280"/>
    <lineage>
        <taxon>Bacteria</taxon>
        <taxon>Pseudomonadati</taxon>
        <taxon>Pseudomonadota</taxon>
        <taxon>Gammaproteobacteria</taxon>
        <taxon>Chromatiales</taxon>
        <taxon>Ectothiorhodospiraceae</taxon>
        <taxon>Acidihalobacter</taxon>
    </lineage>
</organism>
<gene>
    <name evidence="9" type="ORF">BI364_12070</name>
</gene>
<dbReference type="InterPro" id="IPR003423">
    <property type="entry name" value="OMP_efflux"/>
</dbReference>
<dbReference type="PANTHER" id="PTHR30026">
    <property type="entry name" value="OUTER MEMBRANE PROTEIN TOLC"/>
    <property type="match status" value="1"/>
</dbReference>
<sequence>MIGILSDGRASGRCSLLALALLVSAFAPASAADQEDATGSAALGFEQAMRMALAQTPQMLTARAQLDEARGGVREARGHLLPRLSASLTAMGSDNPLNVFGMKLSQGNATFNDFGANQFLGPQSLTTAPNNLNNPGWYRNYQPKLSLQIPIYNGGQAWGGLAQARAYLAAAQLGDAAARQHLLFEVLGAYVGVGAAQAFVGVAQKGIAAADAYVTLSEKLFGQGVVSKSDLLRAKLHLTNARLQGEEARNALEDQRAHLRMLVGLPADAPLRLSQRIRVSLPAMDLGKLRQQGVGANPRVQAQMFQVEAAQAGVEVARASYMPHFNVEISREWNSPSLNGGRPSYTVAGVLSWNLFDFGARGGALDGAEARVMQRQAQAREVREKTELAVGKAWREVRLAAERVSARNQAIGEATEAERLAQLRYEKGVSTIAELLAAQTELDKARSQLVAARYQAVMARAGLLLALGQLHMTALKAQPATAL</sequence>
<dbReference type="GO" id="GO:0015562">
    <property type="term" value="F:efflux transmembrane transporter activity"/>
    <property type="evidence" value="ECO:0007669"/>
    <property type="project" value="InterPro"/>
</dbReference>
<dbReference type="GO" id="GO:0009279">
    <property type="term" value="C:cell outer membrane"/>
    <property type="evidence" value="ECO:0007669"/>
    <property type="project" value="UniProtKB-SubCell"/>
</dbReference>
<evidence type="ECO:0000313" key="9">
    <source>
        <dbReference type="EMBL" id="AOU98596.1"/>
    </source>
</evidence>
<keyword evidence="6" id="KW-0472">Membrane</keyword>
<proteinExistence type="inferred from homology"/>
<keyword evidence="7" id="KW-0998">Cell outer membrane</keyword>
<evidence type="ECO:0000256" key="4">
    <source>
        <dbReference type="ARBA" id="ARBA00022452"/>
    </source>
</evidence>
<evidence type="ECO:0000256" key="2">
    <source>
        <dbReference type="ARBA" id="ARBA00007613"/>
    </source>
</evidence>
<keyword evidence="4" id="KW-1134">Transmembrane beta strand</keyword>
<dbReference type="Proteomes" id="UP000095401">
    <property type="component" value="Chromosome"/>
</dbReference>
<feature type="signal peptide" evidence="8">
    <location>
        <begin position="1"/>
        <end position="31"/>
    </location>
</feature>
<dbReference type="InterPro" id="IPR051906">
    <property type="entry name" value="TolC-like"/>
</dbReference>
<reference evidence="10" key="1">
    <citation type="submission" date="2016-09" db="EMBL/GenBank/DDBJ databases">
        <title>Acidihalobacter prosperus F5.</title>
        <authorList>
            <person name="Khaleque H.N."/>
            <person name="Ramsay J.P."/>
            <person name="Kaksonen A.H."/>
            <person name="Boxall N.J."/>
            <person name="Watkin E.L.J."/>
        </authorList>
    </citation>
    <scope>NUCLEOTIDE SEQUENCE [LARGE SCALE GENOMIC DNA]</scope>
    <source>
        <strain evidence="10">F5</strain>
    </source>
</reference>
<evidence type="ECO:0000313" key="10">
    <source>
        <dbReference type="Proteomes" id="UP000095401"/>
    </source>
</evidence>
<dbReference type="GO" id="GO:1990281">
    <property type="term" value="C:efflux pump complex"/>
    <property type="evidence" value="ECO:0007669"/>
    <property type="project" value="TreeGrafter"/>
</dbReference>
<dbReference type="KEGG" id="aprs:BI364_12070"/>
<dbReference type="Gene3D" id="1.20.1600.10">
    <property type="entry name" value="Outer membrane efflux proteins (OEP)"/>
    <property type="match status" value="1"/>
</dbReference>
<keyword evidence="3" id="KW-0813">Transport</keyword>
<evidence type="ECO:0000256" key="7">
    <source>
        <dbReference type="ARBA" id="ARBA00023237"/>
    </source>
</evidence>
<evidence type="ECO:0000256" key="8">
    <source>
        <dbReference type="SAM" id="SignalP"/>
    </source>
</evidence>
<accession>A0A1D8IQ82</accession>
<evidence type="ECO:0000256" key="3">
    <source>
        <dbReference type="ARBA" id="ARBA00022448"/>
    </source>
</evidence>
<dbReference type="EMBL" id="CP017415">
    <property type="protein sequence ID" value="AOU98596.1"/>
    <property type="molecule type" value="Genomic_DNA"/>
</dbReference>
<protein>
    <recommendedName>
        <fullName evidence="11">Transporter</fullName>
    </recommendedName>
</protein>
<evidence type="ECO:0008006" key="11">
    <source>
        <dbReference type="Google" id="ProtNLM"/>
    </source>
</evidence>
<evidence type="ECO:0000256" key="5">
    <source>
        <dbReference type="ARBA" id="ARBA00022692"/>
    </source>
</evidence>